<feature type="domain" description="HemY N-terminal" evidence="8">
    <location>
        <begin position="29"/>
        <end position="116"/>
    </location>
</feature>
<evidence type="ECO:0000256" key="4">
    <source>
        <dbReference type="ARBA" id="ARBA00022692"/>
    </source>
</evidence>
<organism evidence="9 10">
    <name type="scientific">Pseudaquabacterium pictum</name>
    <dbReference type="NCBI Taxonomy" id="2315236"/>
    <lineage>
        <taxon>Bacteria</taxon>
        <taxon>Pseudomonadati</taxon>
        <taxon>Pseudomonadota</taxon>
        <taxon>Betaproteobacteria</taxon>
        <taxon>Burkholderiales</taxon>
        <taxon>Sphaerotilaceae</taxon>
        <taxon>Pseudaquabacterium</taxon>
    </lineage>
</organism>
<evidence type="ECO:0000256" key="2">
    <source>
        <dbReference type="ARBA" id="ARBA00004236"/>
    </source>
</evidence>
<gene>
    <name evidence="9" type="ORF">AQPW35_14650</name>
</gene>
<evidence type="ECO:0000256" key="3">
    <source>
        <dbReference type="ARBA" id="ARBA00022475"/>
    </source>
</evidence>
<protein>
    <submittedName>
        <fullName evidence="9">Porphyrin biosynthesis-like protein</fullName>
    </submittedName>
</protein>
<dbReference type="GO" id="GO:0005886">
    <property type="term" value="C:plasma membrane"/>
    <property type="evidence" value="ECO:0007669"/>
    <property type="project" value="UniProtKB-SubCell"/>
</dbReference>
<dbReference type="NCBIfam" id="TIGR00540">
    <property type="entry name" value="TPR_hemY_coli"/>
    <property type="match status" value="1"/>
</dbReference>
<evidence type="ECO:0000313" key="9">
    <source>
        <dbReference type="EMBL" id="GCL62384.1"/>
    </source>
</evidence>
<dbReference type="InterPro" id="IPR005254">
    <property type="entry name" value="Heme_biosyn_assoc_TPR_pro"/>
</dbReference>
<keyword evidence="4 7" id="KW-0812">Transmembrane</keyword>
<dbReference type="RefSeq" id="WP_137732147.1">
    <property type="nucleotide sequence ID" value="NZ_BJCL01000003.1"/>
</dbReference>
<evidence type="ECO:0000256" key="1">
    <source>
        <dbReference type="ARBA" id="ARBA00004141"/>
    </source>
</evidence>
<comment type="caution">
    <text evidence="9">The sequence shown here is derived from an EMBL/GenBank/DDBJ whole genome shotgun (WGS) entry which is preliminary data.</text>
</comment>
<evidence type="ECO:0000313" key="10">
    <source>
        <dbReference type="Proteomes" id="UP000301751"/>
    </source>
</evidence>
<evidence type="ECO:0000256" key="6">
    <source>
        <dbReference type="ARBA" id="ARBA00023136"/>
    </source>
</evidence>
<evidence type="ECO:0000256" key="5">
    <source>
        <dbReference type="ARBA" id="ARBA00022989"/>
    </source>
</evidence>
<evidence type="ECO:0000256" key="7">
    <source>
        <dbReference type="SAM" id="Phobius"/>
    </source>
</evidence>
<evidence type="ECO:0000259" key="8">
    <source>
        <dbReference type="Pfam" id="PF07219"/>
    </source>
</evidence>
<comment type="subcellular location">
    <subcellularLocation>
        <location evidence="2">Cell membrane</location>
    </subcellularLocation>
    <subcellularLocation>
        <location evidence="1">Membrane</location>
        <topology evidence="1">Multi-pass membrane protein</topology>
    </subcellularLocation>
</comment>
<dbReference type="Pfam" id="PF07219">
    <property type="entry name" value="HemY_N"/>
    <property type="match status" value="1"/>
</dbReference>
<dbReference type="OrthoDB" id="9151794at2"/>
<keyword evidence="3" id="KW-1003">Cell membrane</keyword>
<reference evidence="10" key="1">
    <citation type="submission" date="2019-03" db="EMBL/GenBank/DDBJ databases">
        <title>Aquabacterium pictum sp.nov., the first bacteriochlorophyll a-containing freshwater bacterium in the genus Aquabacterium of the class Betaproteobacteria.</title>
        <authorList>
            <person name="Hirose S."/>
            <person name="Tank M."/>
            <person name="Hara E."/>
            <person name="Tamaki H."/>
            <person name="Takaichi S."/>
            <person name="Haruta S."/>
            <person name="Hanada S."/>
        </authorList>
    </citation>
    <scope>NUCLEOTIDE SEQUENCE [LARGE SCALE GENOMIC DNA]</scope>
    <source>
        <strain evidence="10">W35</strain>
    </source>
</reference>
<proteinExistence type="predicted"/>
<accession>A0A480ALC6</accession>
<dbReference type="InterPro" id="IPR010817">
    <property type="entry name" value="HemY_N"/>
</dbReference>
<feature type="transmembrane region" description="Helical" evidence="7">
    <location>
        <begin position="42"/>
        <end position="66"/>
    </location>
</feature>
<keyword evidence="10" id="KW-1185">Reference proteome</keyword>
<dbReference type="AlphaFoldDB" id="A0A480ALC6"/>
<dbReference type="Proteomes" id="UP000301751">
    <property type="component" value="Unassembled WGS sequence"/>
</dbReference>
<sequence>MRNVVWLVLLFAVAVVAALTLGDNAGMASFYWEGWRVDLSLNLFILGALATGFALMTAVQAVNALIGLPARAREWRLLRLERAAQAALREALAEYFSGRYGRSHKAAQRAIAIQDDRQDAGDDHEFRTLAQLLAAGSLHRLQNRGRRDELLRRALRPGRRGASQAVDDGARLLAAEWALDDRDGPRAEALLAELQPGVARRTQALRLKLQAARLERRPMDALHTARLLANHQAFSSTAAQGLLRSLAIEALDATHDADQLRRAWQDFDAADQRDPFVAARAARRAAQLQAAEDGRAWLRPLWDRLDSLGADGRAEVALALVDVVAGLGPDWLARVETAQRSHPTEAAVQAAVGAVLAERQLWGKARRPLEIAAKDAQLQPRARRQAWRALARLATEEGDDARALDCLRQAAAQD</sequence>
<dbReference type="GO" id="GO:0042168">
    <property type="term" value="P:heme metabolic process"/>
    <property type="evidence" value="ECO:0007669"/>
    <property type="project" value="InterPro"/>
</dbReference>
<dbReference type="EMBL" id="BJCL01000003">
    <property type="protein sequence ID" value="GCL62384.1"/>
    <property type="molecule type" value="Genomic_DNA"/>
</dbReference>
<keyword evidence="6 7" id="KW-0472">Membrane</keyword>
<name>A0A480ALC6_9BURK</name>
<keyword evidence="5 7" id="KW-1133">Transmembrane helix</keyword>